<dbReference type="PROSITE" id="PS50885">
    <property type="entry name" value="HAMP"/>
    <property type="match status" value="1"/>
</dbReference>
<dbReference type="OrthoDB" id="9804645at2"/>
<dbReference type="InterPro" id="IPR003661">
    <property type="entry name" value="HisK_dim/P_dom"/>
</dbReference>
<dbReference type="InterPro" id="IPR004358">
    <property type="entry name" value="Sig_transdc_His_kin-like_C"/>
</dbReference>
<dbReference type="RefSeq" id="WP_101895821.1">
    <property type="nucleotide sequence ID" value="NZ_CP022684.1"/>
</dbReference>
<comment type="subcellular location">
    <subcellularLocation>
        <location evidence="2">Cell membrane</location>
        <topology evidence="2">Multi-pass membrane protein</topology>
    </subcellularLocation>
</comment>
<organism evidence="13 14">
    <name type="scientific">Ketobacter alkanivorans</name>
    <dbReference type="NCBI Taxonomy" id="1917421"/>
    <lineage>
        <taxon>Bacteria</taxon>
        <taxon>Pseudomonadati</taxon>
        <taxon>Pseudomonadota</taxon>
        <taxon>Gammaproteobacteria</taxon>
        <taxon>Pseudomonadales</taxon>
        <taxon>Ketobacteraceae</taxon>
        <taxon>Ketobacter</taxon>
    </lineage>
</organism>
<dbReference type="SUPFAM" id="SSF47384">
    <property type="entry name" value="Homodimeric domain of signal transducing histidine kinase"/>
    <property type="match status" value="1"/>
</dbReference>
<dbReference type="EC" id="2.7.13.3" evidence="3"/>
<dbReference type="InterPro" id="IPR036097">
    <property type="entry name" value="HisK_dim/P_sf"/>
</dbReference>
<dbReference type="SUPFAM" id="SSF158472">
    <property type="entry name" value="HAMP domain-like"/>
    <property type="match status" value="1"/>
</dbReference>
<evidence type="ECO:0000256" key="4">
    <source>
        <dbReference type="ARBA" id="ARBA00022475"/>
    </source>
</evidence>
<name>A0A2K9LQB7_9GAMM</name>
<evidence type="ECO:0000256" key="7">
    <source>
        <dbReference type="ARBA" id="ARBA00022741"/>
    </source>
</evidence>
<keyword evidence="6" id="KW-0808">Transferase</keyword>
<dbReference type="SMART" id="SM00388">
    <property type="entry name" value="HisKA"/>
    <property type="match status" value="1"/>
</dbReference>
<evidence type="ECO:0000256" key="10">
    <source>
        <dbReference type="SAM" id="Phobius"/>
    </source>
</evidence>
<dbReference type="InterPro" id="IPR005467">
    <property type="entry name" value="His_kinase_dom"/>
</dbReference>
<keyword evidence="7" id="KW-0547">Nucleotide-binding</keyword>
<keyword evidence="8" id="KW-0418">Kinase</keyword>
<evidence type="ECO:0000256" key="2">
    <source>
        <dbReference type="ARBA" id="ARBA00004651"/>
    </source>
</evidence>
<evidence type="ECO:0000256" key="8">
    <source>
        <dbReference type="ARBA" id="ARBA00022777"/>
    </source>
</evidence>
<dbReference type="Proteomes" id="UP000235116">
    <property type="component" value="Chromosome"/>
</dbReference>
<gene>
    <name evidence="13" type="ORF">Kalk_19330</name>
</gene>
<sequence length="541" mass="61528">MNSIFLRIYGGMVLVCLVIGVVFYLSLEAINFFRLQYFRTTLVTGPVQLIAELTQNQPEDYRSRWVEEVGRLLDAQMQLVDRSAVELSPSEENELSENKVLLRLIDEFNREGEAIVAIPDRDSVRYLVARGEYLTEQQGRGTAELVAQYLSRYPVDQWNGQLARINKVFGFPVRRIAPFEVKLDDDKKHRLFNEEQAVVNFEGNRGNNTQITAYKLLNETGEVLQLGPQNMFNWYPFELMAVMVVIALGMVGFAVYLLVKPLENRLSNLEKAVLRIRGGDLNARAPVEGSDAIGQLAGTLNGMTEHIQRLLNSQKELTRAVSHELRTPVARIRFGLEMLIDADNDEQRLRQVDLIDLDIEQLDKLIDEILTYSKLEEGTPVLDFVMIDLDALMRRVEQESKALSGDKQVVYVPPDLPEERCYAEGEERYVHRVVQNLVGNALRYAQGRVEITFSAMGDVFRIDVHDDGPGIPESDRKRVFQPFTRLDDSRTRASGGYGLGLSIVNRIAYWHGGRVRVGESELGGAKFSFLWPRLQSLRESN</sequence>
<dbReference type="KEGG" id="kak:Kalk_19330"/>
<dbReference type="PANTHER" id="PTHR44936">
    <property type="entry name" value="SENSOR PROTEIN CREC"/>
    <property type="match status" value="1"/>
</dbReference>
<dbReference type="GO" id="GO:0000155">
    <property type="term" value="F:phosphorelay sensor kinase activity"/>
    <property type="evidence" value="ECO:0007669"/>
    <property type="project" value="InterPro"/>
</dbReference>
<feature type="transmembrane region" description="Helical" evidence="10">
    <location>
        <begin position="239"/>
        <end position="259"/>
    </location>
</feature>
<evidence type="ECO:0000256" key="9">
    <source>
        <dbReference type="ARBA" id="ARBA00022840"/>
    </source>
</evidence>
<reference evidence="14" key="1">
    <citation type="submission" date="2017-08" db="EMBL/GenBank/DDBJ databases">
        <title>Direct submision.</title>
        <authorList>
            <person name="Kim S.-J."/>
            <person name="Rhee S.-K."/>
        </authorList>
    </citation>
    <scope>NUCLEOTIDE SEQUENCE [LARGE SCALE GENOMIC DNA]</scope>
    <source>
        <strain evidence="14">GI5</strain>
    </source>
</reference>
<keyword evidence="10" id="KW-0812">Transmembrane</keyword>
<dbReference type="PANTHER" id="PTHR44936:SF10">
    <property type="entry name" value="SENSOR PROTEIN RSTB"/>
    <property type="match status" value="1"/>
</dbReference>
<dbReference type="Pfam" id="PF00672">
    <property type="entry name" value="HAMP"/>
    <property type="match status" value="1"/>
</dbReference>
<accession>A0A2K9LQB7</accession>
<dbReference type="GO" id="GO:0005524">
    <property type="term" value="F:ATP binding"/>
    <property type="evidence" value="ECO:0007669"/>
    <property type="project" value="UniProtKB-KW"/>
</dbReference>
<keyword evidence="10" id="KW-0472">Membrane</keyword>
<protein>
    <recommendedName>
        <fullName evidence="3">histidine kinase</fullName>
        <ecNumber evidence="3">2.7.13.3</ecNumber>
    </recommendedName>
</protein>
<dbReference type="SMART" id="SM00387">
    <property type="entry name" value="HATPase_c"/>
    <property type="match status" value="1"/>
</dbReference>
<feature type="transmembrane region" description="Helical" evidence="10">
    <location>
        <begin position="6"/>
        <end position="27"/>
    </location>
</feature>
<dbReference type="InterPro" id="IPR003594">
    <property type="entry name" value="HATPase_dom"/>
</dbReference>
<keyword evidence="9" id="KW-0067">ATP-binding</keyword>
<keyword evidence="10" id="KW-1133">Transmembrane helix</keyword>
<evidence type="ECO:0000256" key="1">
    <source>
        <dbReference type="ARBA" id="ARBA00000085"/>
    </source>
</evidence>
<dbReference type="EMBL" id="CP022684">
    <property type="protein sequence ID" value="AUM14447.1"/>
    <property type="molecule type" value="Genomic_DNA"/>
</dbReference>
<evidence type="ECO:0000259" key="11">
    <source>
        <dbReference type="PROSITE" id="PS50109"/>
    </source>
</evidence>
<proteinExistence type="predicted"/>
<dbReference type="GO" id="GO:0005886">
    <property type="term" value="C:plasma membrane"/>
    <property type="evidence" value="ECO:0007669"/>
    <property type="project" value="UniProtKB-SubCell"/>
</dbReference>
<dbReference type="SMART" id="SM00304">
    <property type="entry name" value="HAMP"/>
    <property type="match status" value="1"/>
</dbReference>
<feature type="domain" description="HAMP" evidence="12">
    <location>
        <begin position="260"/>
        <end position="312"/>
    </location>
</feature>
<dbReference type="PROSITE" id="PS50109">
    <property type="entry name" value="HIS_KIN"/>
    <property type="match status" value="1"/>
</dbReference>
<evidence type="ECO:0000256" key="6">
    <source>
        <dbReference type="ARBA" id="ARBA00022679"/>
    </source>
</evidence>
<dbReference type="Gene3D" id="3.30.565.10">
    <property type="entry name" value="Histidine kinase-like ATPase, C-terminal domain"/>
    <property type="match status" value="1"/>
</dbReference>
<dbReference type="CDD" id="cd06225">
    <property type="entry name" value="HAMP"/>
    <property type="match status" value="1"/>
</dbReference>
<dbReference type="InterPro" id="IPR050980">
    <property type="entry name" value="2C_sensor_his_kinase"/>
</dbReference>
<evidence type="ECO:0000256" key="5">
    <source>
        <dbReference type="ARBA" id="ARBA00022553"/>
    </source>
</evidence>
<dbReference type="CDD" id="cd16939">
    <property type="entry name" value="HATPase_RstB-like"/>
    <property type="match status" value="1"/>
</dbReference>
<dbReference type="Pfam" id="PF00512">
    <property type="entry name" value="HisKA"/>
    <property type="match status" value="1"/>
</dbReference>
<evidence type="ECO:0000313" key="14">
    <source>
        <dbReference type="Proteomes" id="UP000235116"/>
    </source>
</evidence>
<evidence type="ECO:0000256" key="3">
    <source>
        <dbReference type="ARBA" id="ARBA00012438"/>
    </source>
</evidence>
<evidence type="ECO:0000313" key="13">
    <source>
        <dbReference type="EMBL" id="AUM14447.1"/>
    </source>
</evidence>
<dbReference type="InterPro" id="IPR003660">
    <property type="entry name" value="HAMP_dom"/>
</dbReference>
<dbReference type="Gene3D" id="1.10.287.130">
    <property type="match status" value="1"/>
</dbReference>
<dbReference type="PRINTS" id="PR00344">
    <property type="entry name" value="BCTRLSENSOR"/>
</dbReference>
<comment type="catalytic activity">
    <reaction evidence="1">
        <text>ATP + protein L-histidine = ADP + protein N-phospho-L-histidine.</text>
        <dbReference type="EC" id="2.7.13.3"/>
    </reaction>
</comment>
<feature type="domain" description="Histidine kinase" evidence="11">
    <location>
        <begin position="320"/>
        <end position="535"/>
    </location>
</feature>
<dbReference type="Pfam" id="PF02518">
    <property type="entry name" value="HATPase_c"/>
    <property type="match status" value="1"/>
</dbReference>
<dbReference type="AlphaFoldDB" id="A0A2K9LQB7"/>
<dbReference type="Gene3D" id="1.10.8.500">
    <property type="entry name" value="HAMP domain in histidine kinase"/>
    <property type="match status" value="1"/>
</dbReference>
<dbReference type="SUPFAM" id="SSF55874">
    <property type="entry name" value="ATPase domain of HSP90 chaperone/DNA topoisomerase II/histidine kinase"/>
    <property type="match status" value="1"/>
</dbReference>
<evidence type="ECO:0000259" key="12">
    <source>
        <dbReference type="PROSITE" id="PS50885"/>
    </source>
</evidence>
<keyword evidence="4" id="KW-1003">Cell membrane</keyword>
<dbReference type="InterPro" id="IPR036890">
    <property type="entry name" value="HATPase_C_sf"/>
</dbReference>
<dbReference type="CDD" id="cd00082">
    <property type="entry name" value="HisKA"/>
    <property type="match status" value="1"/>
</dbReference>
<keyword evidence="5" id="KW-0597">Phosphoprotein</keyword>
<keyword evidence="14" id="KW-1185">Reference proteome</keyword>